<reference evidence="2 3" key="1">
    <citation type="submission" date="2017-07" db="EMBL/GenBank/DDBJ databases">
        <title>Phylogenetic study on the rhizospheric bacterium Ochrobactrum sp. A44.</title>
        <authorList>
            <person name="Krzyzanowska D.M."/>
            <person name="Ossowicki A."/>
            <person name="Rajewska M."/>
            <person name="Maciag T."/>
            <person name="Kaczynski Z."/>
            <person name="Czerwicka M."/>
            <person name="Jafra S."/>
        </authorList>
    </citation>
    <scope>NUCLEOTIDE SEQUENCE [LARGE SCALE GENOMIC DNA]</scope>
    <source>
        <strain evidence="2 3">PR17</strain>
    </source>
</reference>
<dbReference type="Gene3D" id="3.10.129.10">
    <property type="entry name" value="Hotdog Thioesterase"/>
    <property type="match status" value="1"/>
</dbReference>
<protein>
    <submittedName>
        <fullName evidence="2">Metal-binding domain of MaoC dehydratase family protein</fullName>
    </submittedName>
</protein>
<gene>
    <name evidence="2" type="ORF">CEV32_1053</name>
</gene>
<evidence type="ECO:0000313" key="2">
    <source>
        <dbReference type="EMBL" id="OYR12878.1"/>
    </source>
</evidence>
<organism evidence="2 3">
    <name type="scientific">Brucella rhizosphaerae</name>
    <dbReference type="NCBI Taxonomy" id="571254"/>
    <lineage>
        <taxon>Bacteria</taxon>
        <taxon>Pseudomonadati</taxon>
        <taxon>Pseudomonadota</taxon>
        <taxon>Alphaproteobacteria</taxon>
        <taxon>Hyphomicrobiales</taxon>
        <taxon>Brucellaceae</taxon>
        <taxon>Brucella/Ochrobactrum group</taxon>
        <taxon>Brucella</taxon>
    </lineage>
</organism>
<dbReference type="SUPFAM" id="SSF54637">
    <property type="entry name" value="Thioesterase/thiol ester dehydrase-isomerase"/>
    <property type="match status" value="1"/>
</dbReference>
<dbReference type="InterPro" id="IPR029069">
    <property type="entry name" value="HotDog_dom_sf"/>
</dbReference>
<name>A0A256FDK3_9HYPH</name>
<comment type="caution">
    <text evidence="2">The sequence shown here is derived from an EMBL/GenBank/DDBJ whole genome shotgun (WGS) entry which is preliminary data.</text>
</comment>
<feature type="domain" description="MaoC-like" evidence="1">
    <location>
        <begin position="22"/>
        <end position="118"/>
    </location>
</feature>
<evidence type="ECO:0000313" key="3">
    <source>
        <dbReference type="Proteomes" id="UP000216345"/>
    </source>
</evidence>
<dbReference type="RefSeq" id="WP_094577739.1">
    <property type="nucleotide sequence ID" value="NZ_JBHEEL010000004.1"/>
</dbReference>
<dbReference type="Proteomes" id="UP000216345">
    <property type="component" value="Unassembled WGS sequence"/>
</dbReference>
<dbReference type="PANTHER" id="PTHR43664:SF1">
    <property type="entry name" value="BETA-METHYLMALYL-COA DEHYDRATASE"/>
    <property type="match status" value="1"/>
</dbReference>
<proteinExistence type="predicted"/>
<dbReference type="EMBL" id="NNRK01000029">
    <property type="protein sequence ID" value="OYR12878.1"/>
    <property type="molecule type" value="Genomic_DNA"/>
</dbReference>
<dbReference type="AlphaFoldDB" id="A0A256FDK3"/>
<evidence type="ECO:0000259" key="1">
    <source>
        <dbReference type="Pfam" id="PF01575"/>
    </source>
</evidence>
<dbReference type="InterPro" id="IPR002539">
    <property type="entry name" value="MaoC-like_dom"/>
</dbReference>
<dbReference type="CDD" id="cd03454">
    <property type="entry name" value="YdeM"/>
    <property type="match status" value="1"/>
</dbReference>
<keyword evidence="3" id="KW-1185">Reference proteome</keyword>
<accession>A0A256FDK3</accession>
<dbReference type="PANTHER" id="PTHR43664">
    <property type="entry name" value="MONOAMINE OXIDASE-RELATED"/>
    <property type="match status" value="1"/>
</dbReference>
<dbReference type="InterPro" id="IPR052342">
    <property type="entry name" value="MCH/BMMD"/>
</dbReference>
<dbReference type="OrthoDB" id="9797938at2"/>
<dbReference type="Pfam" id="PF01575">
    <property type="entry name" value="MaoC_dehydratas"/>
    <property type="match status" value="1"/>
</dbReference>
<sequence>MTDKTPKYAYEDFTQGLKLAFGPRTVTKEEIIEFAREFDPQPFHLDEAAGKASVLGGLAASGWHTVSLFMRMVWDAYLKDSTSQGSPGIEFNRWKRPVLAGDTLSGFSTVLDRRRSKSMPHVGFLTVYNEIVNQRGEVVCELQHTAMVGLRNPENEGDAA</sequence>